<feature type="transmembrane region" description="Helical" evidence="6">
    <location>
        <begin position="111"/>
        <end position="135"/>
    </location>
</feature>
<proteinExistence type="predicted"/>
<feature type="transmembrane region" description="Helical" evidence="6">
    <location>
        <begin position="209"/>
        <end position="227"/>
    </location>
</feature>
<keyword evidence="4 6" id="KW-1133">Transmembrane helix</keyword>
<evidence type="ECO:0000256" key="5">
    <source>
        <dbReference type="ARBA" id="ARBA00023136"/>
    </source>
</evidence>
<evidence type="ECO:0000313" key="9">
    <source>
        <dbReference type="Proteomes" id="UP000092544"/>
    </source>
</evidence>
<dbReference type="PROSITE" id="PS50850">
    <property type="entry name" value="MFS"/>
    <property type="match status" value="1"/>
</dbReference>
<feature type="transmembrane region" description="Helical" evidence="6">
    <location>
        <begin position="278"/>
        <end position="296"/>
    </location>
</feature>
<dbReference type="SUPFAM" id="SSF103473">
    <property type="entry name" value="MFS general substrate transporter"/>
    <property type="match status" value="1"/>
</dbReference>
<evidence type="ECO:0000256" key="1">
    <source>
        <dbReference type="ARBA" id="ARBA00004127"/>
    </source>
</evidence>
<organism evidence="8 9">
    <name type="scientific">Marinomonas spartinae</name>
    <dbReference type="NCBI Taxonomy" id="1792290"/>
    <lineage>
        <taxon>Bacteria</taxon>
        <taxon>Pseudomonadati</taxon>
        <taxon>Pseudomonadota</taxon>
        <taxon>Gammaproteobacteria</taxon>
        <taxon>Oceanospirillales</taxon>
        <taxon>Oceanospirillaceae</taxon>
        <taxon>Marinomonas</taxon>
    </lineage>
</organism>
<feature type="transmembrane region" description="Helical" evidence="6">
    <location>
        <begin position="374"/>
        <end position="394"/>
    </location>
</feature>
<dbReference type="GO" id="GO:0022857">
    <property type="term" value="F:transmembrane transporter activity"/>
    <property type="evidence" value="ECO:0007669"/>
    <property type="project" value="InterPro"/>
</dbReference>
<keyword evidence="2" id="KW-0813">Transport</keyword>
<feature type="transmembrane region" description="Helical" evidence="6">
    <location>
        <begin position="147"/>
        <end position="168"/>
    </location>
</feature>
<evidence type="ECO:0000259" key="7">
    <source>
        <dbReference type="PROSITE" id="PS50850"/>
    </source>
</evidence>
<keyword evidence="5 6" id="KW-0472">Membrane</keyword>
<feature type="transmembrane region" description="Helical" evidence="6">
    <location>
        <begin position="233"/>
        <end position="255"/>
    </location>
</feature>
<dbReference type="EMBL" id="FLOB01000009">
    <property type="protein sequence ID" value="SBS35319.1"/>
    <property type="molecule type" value="Genomic_DNA"/>
</dbReference>
<gene>
    <name evidence="8" type="primary">emrY_2</name>
    <name evidence="8" type="ORF">MSP8886_03343</name>
</gene>
<feature type="transmembrane region" description="Helical" evidence="6">
    <location>
        <begin position="316"/>
        <end position="334"/>
    </location>
</feature>
<sequence length="520" mass="58025">MIQRISQHKYVPAPSHNFLMLATIFLLMLLNFLQTGMIAFAAAPLMGELGVSPQEYSLTTAAYACVAVVTISKQRWLIERMGWKYYILASLFIFFIGCLICFYGNNFTVFLIGHVVMGFGGAAFMAGARVIVTLFPPSPLRLTGIKTYAYGLTISSALAPFLVARLFLDASWQYLFAILMVFTVLAAITSAFCLPGIPTKKELRSQSHPYLVMALTAGSFLVLYALRYGSYEFYSNSILVSVILLLGLTSIYYFIRSTIRHHHARPLLSIKQLFESKIYRSGVLVFFTCYLIMGSNNYLLPQILQKGLGFSWSTVGSWYALGLVSAILGVWIHMKVFPKRPNGKKFFMFGFVCLGCYGYIMSHLTPSSNMQTQILPAIAFFGFFTVFIQGTAAAKSFKELEHDETAFSHAQQLKNMISQIGMSMGTALASIGLQWRTTIHYNALNEHVAANNPIYQSALHQIANAYGQVNQLVANKMAFAWIAQHVKQNAVLLAGIDYYSLLFIVAIIGFIIMTFQSRLN</sequence>
<feature type="transmembrane region" description="Helical" evidence="6">
    <location>
        <begin position="498"/>
        <end position="515"/>
    </location>
</feature>
<feature type="transmembrane region" description="Helical" evidence="6">
    <location>
        <begin position="21"/>
        <end position="44"/>
    </location>
</feature>
<accession>A0A1A8TR15</accession>
<dbReference type="Pfam" id="PF07690">
    <property type="entry name" value="MFS_1"/>
    <property type="match status" value="1"/>
</dbReference>
<protein>
    <submittedName>
        <fullName evidence="8">Putative multidrug resistance protein EmrY</fullName>
    </submittedName>
</protein>
<evidence type="ECO:0000313" key="8">
    <source>
        <dbReference type="EMBL" id="SBS35319.1"/>
    </source>
</evidence>
<dbReference type="OrthoDB" id="8581632at2"/>
<dbReference type="Gene3D" id="1.20.1250.20">
    <property type="entry name" value="MFS general substrate transporter like domains"/>
    <property type="match status" value="2"/>
</dbReference>
<feature type="transmembrane region" description="Helical" evidence="6">
    <location>
        <begin position="346"/>
        <end position="362"/>
    </location>
</feature>
<dbReference type="InterPro" id="IPR011701">
    <property type="entry name" value="MFS"/>
</dbReference>
<dbReference type="PANTHER" id="PTHR23501">
    <property type="entry name" value="MAJOR FACILITATOR SUPERFAMILY"/>
    <property type="match status" value="1"/>
</dbReference>
<feature type="transmembrane region" description="Helical" evidence="6">
    <location>
        <begin position="174"/>
        <end position="197"/>
    </location>
</feature>
<dbReference type="GO" id="GO:0012505">
    <property type="term" value="C:endomembrane system"/>
    <property type="evidence" value="ECO:0007669"/>
    <property type="project" value="UniProtKB-SubCell"/>
</dbReference>
<evidence type="ECO:0000256" key="3">
    <source>
        <dbReference type="ARBA" id="ARBA00022692"/>
    </source>
</evidence>
<name>A0A1A8TR15_9GAMM</name>
<dbReference type="STRING" id="1792290.MSP8886_03343"/>
<reference evidence="8 9" key="1">
    <citation type="submission" date="2016-06" db="EMBL/GenBank/DDBJ databases">
        <authorList>
            <person name="Kjaerup R.B."/>
            <person name="Dalgaard T.S."/>
            <person name="Juul-Madsen H.R."/>
        </authorList>
    </citation>
    <scope>NUCLEOTIDE SEQUENCE [LARGE SCALE GENOMIC DNA]</scope>
    <source>
        <strain evidence="8 9">CECT 8886</strain>
    </source>
</reference>
<dbReference type="InterPro" id="IPR020846">
    <property type="entry name" value="MFS_dom"/>
</dbReference>
<dbReference type="InterPro" id="IPR036259">
    <property type="entry name" value="MFS_trans_sf"/>
</dbReference>
<evidence type="ECO:0000256" key="4">
    <source>
        <dbReference type="ARBA" id="ARBA00022989"/>
    </source>
</evidence>
<dbReference type="GO" id="GO:0005886">
    <property type="term" value="C:plasma membrane"/>
    <property type="evidence" value="ECO:0007669"/>
    <property type="project" value="TreeGrafter"/>
</dbReference>
<feature type="transmembrane region" description="Helical" evidence="6">
    <location>
        <begin position="56"/>
        <end position="73"/>
    </location>
</feature>
<dbReference type="AlphaFoldDB" id="A0A1A8TR15"/>
<feature type="domain" description="Major facilitator superfamily (MFS) profile" evidence="7">
    <location>
        <begin position="20"/>
        <end position="518"/>
    </location>
</feature>
<keyword evidence="9" id="KW-1185">Reference proteome</keyword>
<feature type="transmembrane region" description="Helical" evidence="6">
    <location>
        <begin position="85"/>
        <end position="105"/>
    </location>
</feature>
<dbReference type="PANTHER" id="PTHR23501:SF191">
    <property type="entry name" value="VACUOLAR BASIC AMINO ACID TRANSPORTER 4"/>
    <property type="match status" value="1"/>
</dbReference>
<evidence type="ECO:0000256" key="2">
    <source>
        <dbReference type="ARBA" id="ARBA00022448"/>
    </source>
</evidence>
<evidence type="ECO:0000256" key="6">
    <source>
        <dbReference type="SAM" id="Phobius"/>
    </source>
</evidence>
<dbReference type="RefSeq" id="WP_083200998.1">
    <property type="nucleotide sequence ID" value="NZ_FLOB01000009.1"/>
</dbReference>
<dbReference type="Proteomes" id="UP000092544">
    <property type="component" value="Unassembled WGS sequence"/>
</dbReference>
<comment type="subcellular location">
    <subcellularLocation>
        <location evidence="1">Endomembrane system</location>
        <topology evidence="1">Multi-pass membrane protein</topology>
    </subcellularLocation>
</comment>
<keyword evidence="3 6" id="KW-0812">Transmembrane</keyword>